<evidence type="ECO:0000256" key="2">
    <source>
        <dbReference type="ARBA" id="ARBA00023002"/>
    </source>
</evidence>
<dbReference type="PANTHER" id="PTHR40279:SF3">
    <property type="entry name" value="4-AMINOBENZOATE SYNTHASE"/>
    <property type="match status" value="1"/>
</dbReference>
<dbReference type="AlphaFoldDB" id="A0A1I3VM40"/>
<dbReference type="InterPro" id="IPR039068">
    <property type="entry name" value="PqqC-like"/>
</dbReference>
<dbReference type="GO" id="GO:0018189">
    <property type="term" value="P:pyrroloquinoline quinone biosynthetic process"/>
    <property type="evidence" value="ECO:0007669"/>
    <property type="project" value="UniProtKB-UniRule"/>
</dbReference>
<evidence type="ECO:0000256" key="1">
    <source>
        <dbReference type="ARBA" id="ARBA00022905"/>
    </source>
</evidence>
<keyword evidence="2 3" id="KW-0560">Oxidoreductase</keyword>
<feature type="domain" description="Thiaminase-2/PQQC" evidence="4">
    <location>
        <begin position="28"/>
        <end position="236"/>
    </location>
</feature>
<keyword evidence="6" id="KW-1185">Reference proteome</keyword>
<reference evidence="5 6" key="1">
    <citation type="submission" date="2016-10" db="EMBL/GenBank/DDBJ databases">
        <authorList>
            <person name="Varghese N."/>
            <person name="Submissions S."/>
        </authorList>
    </citation>
    <scope>NUCLEOTIDE SEQUENCE [LARGE SCALE GENOMIC DNA]</scope>
    <source>
        <strain evidence="5 6">DSM 21822</strain>
    </source>
</reference>
<gene>
    <name evidence="3" type="primary">pqqC</name>
    <name evidence="5" type="ORF">SAMN04488498_101572</name>
</gene>
<sequence>MNEFVTARTDFATAAKGGLSPAELEAVLRQVGAERYHNRHPYHHRMTGGDLTRGEMQAWALNRYCYQAVIPRKDATILARAEDPAFRAEWRKRIEDHDGEDGWSGGIARWLHLATSLGLDAEMVKSERQALPATRFAVGAYLSFCANRSLLEAVASSLTELFSPVIIGERVPAMLAKYDYITEDTLAYFKKRPDQASRDSDFALAYVTEHADTPERQQLAIDALLFKCDVLWAMLDALQHAYAESGKNIPPGAFRPEDAR</sequence>
<protein>
    <recommendedName>
        <fullName evidence="3">Pyrroloquinoline-quinone synthase</fullName>
        <ecNumber evidence="3">1.3.3.11</ecNumber>
    </recommendedName>
    <alternativeName>
        <fullName evidence="3">Coenzyme PQQ synthesis protein C</fullName>
    </alternativeName>
    <alternativeName>
        <fullName evidence="3">Pyrroloquinoline quinone biosynthesis protein C</fullName>
    </alternativeName>
</protein>
<accession>A0A1I3VM40</accession>
<dbReference type="SUPFAM" id="SSF48613">
    <property type="entry name" value="Heme oxygenase-like"/>
    <property type="match status" value="1"/>
</dbReference>
<dbReference type="Pfam" id="PF03070">
    <property type="entry name" value="TENA_THI-4"/>
    <property type="match status" value="1"/>
</dbReference>
<dbReference type="Proteomes" id="UP000323300">
    <property type="component" value="Unassembled WGS sequence"/>
</dbReference>
<proteinExistence type="inferred from homology"/>
<evidence type="ECO:0000256" key="3">
    <source>
        <dbReference type="HAMAP-Rule" id="MF_00654"/>
    </source>
</evidence>
<dbReference type="UniPathway" id="UPA00539"/>
<dbReference type="InterPro" id="IPR016084">
    <property type="entry name" value="Haem_Oase-like_multi-hlx"/>
</dbReference>
<dbReference type="EMBL" id="FOSL01000001">
    <property type="protein sequence ID" value="SFJ96315.1"/>
    <property type="molecule type" value="Genomic_DNA"/>
</dbReference>
<organism evidence="5 6">
    <name type="scientific">Neomesorhizobium albiziae</name>
    <dbReference type="NCBI Taxonomy" id="335020"/>
    <lineage>
        <taxon>Bacteria</taxon>
        <taxon>Pseudomonadati</taxon>
        <taxon>Pseudomonadota</taxon>
        <taxon>Alphaproteobacteria</taxon>
        <taxon>Hyphomicrobiales</taxon>
        <taxon>Phyllobacteriaceae</taxon>
        <taxon>Neomesorhizobium</taxon>
    </lineage>
</organism>
<evidence type="ECO:0000313" key="5">
    <source>
        <dbReference type="EMBL" id="SFJ96315.1"/>
    </source>
</evidence>
<dbReference type="InterPro" id="IPR004305">
    <property type="entry name" value="Thiaminase-2/PQQC"/>
</dbReference>
<evidence type="ECO:0000259" key="4">
    <source>
        <dbReference type="Pfam" id="PF03070"/>
    </source>
</evidence>
<comment type="similarity">
    <text evidence="3">Belongs to the PqqC family.</text>
</comment>
<evidence type="ECO:0000313" key="6">
    <source>
        <dbReference type="Proteomes" id="UP000323300"/>
    </source>
</evidence>
<dbReference type="InterPro" id="IPR011845">
    <property type="entry name" value="PqqC"/>
</dbReference>
<dbReference type="EC" id="1.3.3.11" evidence="3"/>
<dbReference type="PANTHER" id="PTHR40279">
    <property type="entry name" value="PQQC-LIKE PROTEIN"/>
    <property type="match status" value="1"/>
</dbReference>
<name>A0A1I3VM40_9HYPH</name>
<comment type="pathway">
    <text evidence="3">Cofactor biosynthesis; pyrroloquinoline quinone biosynthesis.</text>
</comment>
<dbReference type="HAMAP" id="MF_00654">
    <property type="entry name" value="PQQ_syn_PqqC"/>
    <property type="match status" value="1"/>
</dbReference>
<keyword evidence="1 3" id="KW-0884">PQQ biosynthesis</keyword>
<comment type="function">
    <text evidence="3">Ring cyclization and eight-electron oxidation of 3a-(2-amino-2-carboxyethyl)-4,5-dioxo-4,5,6,7,8,9-hexahydroquinoline-7,9-dicarboxylic-acid to PQQ.</text>
</comment>
<dbReference type="Gene3D" id="1.20.910.10">
    <property type="entry name" value="Heme oxygenase-like"/>
    <property type="match status" value="1"/>
</dbReference>
<dbReference type="GO" id="GO:0033732">
    <property type="term" value="F:pyrroloquinoline-quinone synthase activity"/>
    <property type="evidence" value="ECO:0007669"/>
    <property type="project" value="UniProtKB-EC"/>
</dbReference>
<comment type="catalytic activity">
    <reaction evidence="3">
        <text>6-(2-amino-2-carboxyethyl)-7,8-dioxo-1,2,3,4,7,8-hexahydroquinoline-2,4-dicarboxylate + 3 O2 = pyrroloquinoline quinone + 2 H2O2 + 2 H2O + H(+)</text>
        <dbReference type="Rhea" id="RHEA:10692"/>
        <dbReference type="ChEBI" id="CHEBI:15377"/>
        <dbReference type="ChEBI" id="CHEBI:15378"/>
        <dbReference type="ChEBI" id="CHEBI:15379"/>
        <dbReference type="ChEBI" id="CHEBI:16240"/>
        <dbReference type="ChEBI" id="CHEBI:58442"/>
        <dbReference type="ChEBI" id="CHEBI:58778"/>
        <dbReference type="EC" id="1.3.3.11"/>
    </reaction>
</comment>
<dbReference type="NCBIfam" id="TIGR02111">
    <property type="entry name" value="PQQ_syn_pqqC"/>
    <property type="match status" value="1"/>
</dbReference>